<accession>A0A0F8WPB8</accession>
<organism evidence="1">
    <name type="scientific">marine sediment metagenome</name>
    <dbReference type="NCBI Taxonomy" id="412755"/>
    <lineage>
        <taxon>unclassified sequences</taxon>
        <taxon>metagenomes</taxon>
        <taxon>ecological metagenomes</taxon>
    </lineage>
</organism>
<protein>
    <submittedName>
        <fullName evidence="1">Uncharacterized protein</fullName>
    </submittedName>
</protein>
<proteinExistence type="predicted"/>
<sequence length="194" mass="21283">MTRKTIAHYLTDLRTDLKDSGTLWSDAELTRCVERAVADYSRMVPREMSKEITVDAVVTSESFTTPTVEDTDYFVTTWDISAKDDGDIATLAASIPDVPRPVKITITDASTSMTQLVIIIKGYDDDGKYIEEFFYLEGGLVQTGQHYFALVAEVELDEITGEGAGDEMIVGTGDEDGVFVKLANKPIKSGSVSF</sequence>
<reference evidence="1" key="1">
    <citation type="journal article" date="2015" name="Nature">
        <title>Complex archaea that bridge the gap between prokaryotes and eukaryotes.</title>
        <authorList>
            <person name="Spang A."/>
            <person name="Saw J.H."/>
            <person name="Jorgensen S.L."/>
            <person name="Zaremba-Niedzwiedzka K."/>
            <person name="Martijn J."/>
            <person name="Lind A.E."/>
            <person name="van Eijk R."/>
            <person name="Schleper C."/>
            <person name="Guy L."/>
            <person name="Ettema T.J."/>
        </authorList>
    </citation>
    <scope>NUCLEOTIDE SEQUENCE</scope>
</reference>
<name>A0A0F8WPB8_9ZZZZ</name>
<evidence type="ECO:0000313" key="1">
    <source>
        <dbReference type="EMBL" id="KKK50145.1"/>
    </source>
</evidence>
<feature type="non-terminal residue" evidence="1">
    <location>
        <position position="194"/>
    </location>
</feature>
<comment type="caution">
    <text evidence="1">The sequence shown here is derived from an EMBL/GenBank/DDBJ whole genome shotgun (WGS) entry which is preliminary data.</text>
</comment>
<dbReference type="AlphaFoldDB" id="A0A0F8WPB8"/>
<gene>
    <name evidence="1" type="ORF">LCGC14_3127960</name>
</gene>
<dbReference type="EMBL" id="LAZR01068170">
    <property type="protein sequence ID" value="KKK50145.1"/>
    <property type="molecule type" value="Genomic_DNA"/>
</dbReference>